<dbReference type="AlphaFoldDB" id="M5S6M4"/>
<dbReference type="InterPro" id="IPR029055">
    <property type="entry name" value="Ntn_hydrolases_N"/>
</dbReference>
<dbReference type="EMBL" id="ANOF01000072">
    <property type="protein sequence ID" value="EMI27121.1"/>
    <property type="molecule type" value="Genomic_DNA"/>
</dbReference>
<name>M5S6M4_9BACT</name>
<organism evidence="13 14">
    <name type="scientific">Rhodopirellula europaea SH398</name>
    <dbReference type="NCBI Taxonomy" id="1263868"/>
    <lineage>
        <taxon>Bacteria</taxon>
        <taxon>Pseudomonadati</taxon>
        <taxon>Planctomycetota</taxon>
        <taxon>Planctomycetia</taxon>
        <taxon>Pirellulales</taxon>
        <taxon>Pirellulaceae</taxon>
        <taxon>Rhodopirellula</taxon>
    </lineage>
</organism>
<dbReference type="Pfam" id="PF01380">
    <property type="entry name" value="SIS"/>
    <property type="match status" value="2"/>
</dbReference>
<comment type="caution">
    <text evidence="13">The sequence shown here is derived from an EMBL/GenBank/DDBJ whole genome shotgun (WGS) entry which is preliminary data.</text>
</comment>
<dbReference type="InterPro" id="IPR005855">
    <property type="entry name" value="GFAT"/>
</dbReference>
<comment type="function">
    <text evidence="10">Catalyzes the first step in hexosamine metabolism, converting fructose-6P into glucosamine-6P using glutamine as a nitrogen source.</text>
</comment>
<dbReference type="FunFam" id="3.40.50.10490:FF:000001">
    <property type="entry name" value="Glutamine--fructose-6-phosphate aminotransferase [isomerizing]"/>
    <property type="match status" value="1"/>
</dbReference>
<evidence type="ECO:0000256" key="6">
    <source>
        <dbReference type="ARBA" id="ARBA00022576"/>
    </source>
</evidence>
<feature type="initiator methionine" description="Removed" evidence="10">
    <location>
        <position position="118"/>
    </location>
</feature>
<dbReference type="GO" id="GO:0006487">
    <property type="term" value="P:protein N-linked glycosylation"/>
    <property type="evidence" value="ECO:0007669"/>
    <property type="project" value="TreeGrafter"/>
</dbReference>
<dbReference type="Gene3D" id="3.60.20.10">
    <property type="entry name" value="Glutamine Phosphoribosylpyrophosphate, subunit 1, domain 1"/>
    <property type="match status" value="1"/>
</dbReference>
<comment type="subunit">
    <text evidence="10">Homodimer.</text>
</comment>
<dbReference type="PROSITE" id="PS51464">
    <property type="entry name" value="SIS"/>
    <property type="match status" value="2"/>
</dbReference>
<dbReference type="Proteomes" id="UP000011996">
    <property type="component" value="Unassembled WGS sequence"/>
</dbReference>
<dbReference type="InterPro" id="IPR035466">
    <property type="entry name" value="GlmS/AgaS_SIS"/>
</dbReference>
<evidence type="ECO:0000256" key="4">
    <source>
        <dbReference type="ARBA" id="ARBA00016090"/>
    </source>
</evidence>
<dbReference type="SUPFAM" id="SSF56235">
    <property type="entry name" value="N-terminal nucleophile aminohydrolases (Ntn hydrolases)"/>
    <property type="match status" value="1"/>
</dbReference>
<feature type="domain" description="Glutamine amidotransferase type-2" evidence="11">
    <location>
        <begin position="119"/>
        <end position="343"/>
    </location>
</feature>
<dbReference type="GO" id="GO:0006047">
    <property type="term" value="P:UDP-N-acetylglucosamine metabolic process"/>
    <property type="evidence" value="ECO:0007669"/>
    <property type="project" value="TreeGrafter"/>
</dbReference>
<keyword evidence="6 10" id="KW-0032">Aminotransferase</keyword>
<evidence type="ECO:0000256" key="1">
    <source>
        <dbReference type="ARBA" id="ARBA00001031"/>
    </source>
</evidence>
<comment type="subcellular location">
    <subcellularLocation>
        <location evidence="2 10">Cytoplasm</location>
    </subcellularLocation>
</comment>
<evidence type="ECO:0000256" key="7">
    <source>
        <dbReference type="ARBA" id="ARBA00022679"/>
    </source>
</evidence>
<comment type="catalytic activity">
    <reaction evidence="1 10">
        <text>D-fructose 6-phosphate + L-glutamine = D-glucosamine 6-phosphate + L-glutamate</text>
        <dbReference type="Rhea" id="RHEA:13237"/>
        <dbReference type="ChEBI" id="CHEBI:29985"/>
        <dbReference type="ChEBI" id="CHEBI:58359"/>
        <dbReference type="ChEBI" id="CHEBI:58725"/>
        <dbReference type="ChEBI" id="CHEBI:61527"/>
        <dbReference type="EC" id="2.6.1.16"/>
    </reaction>
</comment>
<reference evidence="13 14" key="1">
    <citation type="journal article" date="2013" name="Mar. Genomics">
        <title>Expression of sulfatases in Rhodopirellula baltica and the diversity of sulfatases in the genus Rhodopirellula.</title>
        <authorList>
            <person name="Wegner C.E."/>
            <person name="Richter-Heitmann T."/>
            <person name="Klindworth A."/>
            <person name="Klockow C."/>
            <person name="Richter M."/>
            <person name="Achstetter T."/>
            <person name="Glockner F.O."/>
            <person name="Harder J."/>
        </authorList>
    </citation>
    <scope>NUCLEOTIDE SEQUENCE [LARGE SCALE GENOMIC DNA]</scope>
    <source>
        <strain evidence="13 14">SH398</strain>
    </source>
</reference>
<dbReference type="GO" id="GO:0097367">
    <property type="term" value="F:carbohydrate derivative binding"/>
    <property type="evidence" value="ECO:0007669"/>
    <property type="project" value="InterPro"/>
</dbReference>
<dbReference type="PANTHER" id="PTHR10937:SF0">
    <property type="entry name" value="GLUTAMINE--FRUCTOSE-6-PHOSPHATE TRANSAMINASE (ISOMERIZING)"/>
    <property type="match status" value="1"/>
</dbReference>
<dbReference type="NCBIfam" id="TIGR01135">
    <property type="entry name" value="glmS"/>
    <property type="match status" value="1"/>
</dbReference>
<dbReference type="GO" id="GO:0005829">
    <property type="term" value="C:cytosol"/>
    <property type="evidence" value="ECO:0007669"/>
    <property type="project" value="TreeGrafter"/>
</dbReference>
<evidence type="ECO:0000256" key="2">
    <source>
        <dbReference type="ARBA" id="ARBA00004496"/>
    </source>
</evidence>
<dbReference type="PATRIC" id="fig|1263868.3.peg.2467"/>
<dbReference type="STRING" id="1263868.RESH_02273"/>
<dbReference type="Gene3D" id="3.40.50.10490">
    <property type="entry name" value="Glucose-6-phosphate isomerase like protein, domain 1"/>
    <property type="match status" value="2"/>
</dbReference>
<dbReference type="InterPro" id="IPR035490">
    <property type="entry name" value="GlmS/FrlB_SIS"/>
</dbReference>
<gene>
    <name evidence="10" type="primary">glmS</name>
    <name evidence="13" type="ORF">RESH_02273</name>
</gene>
<feature type="domain" description="SIS" evidence="12">
    <location>
        <begin position="412"/>
        <end position="562"/>
    </location>
</feature>
<sequence length="734" mass="79558">MLSGLHHRDALFPKEALPGRKLFCEPHWSGGSGKMNRSIGLFAFDGIIQIRGSQRVGSNVPQKPNKDLWPVNSGQTRGSVLGGQRECGWSSLDVGHGCAGHNKNRGPLFCHSVAARVMCGIVGYVGADQAAEFLIDGLRRLEYRGYDSAGVAIHGGSDISITRSVGRIQALADRLGTPTEGTLGLGHTRWATHGPATEENAHPHIGGTGEVVLAHNGVIENFQVLKDELIAKGYQFKSATDSEVIAHLVAEGLKSTPADPTQPNMRYVTAVQWAIAQLRGTYGLAVAFREKPGLLIAARFGSPLVLGVGRGEYFVASDASPIAGRTDRIVYLADHQIAVLTADGFTVLHRDSGKVRVNIQPLAEDTGEVSMNGYEHYMLKEIHEQPDSLRNAMRGRLNDEDATAVFGGLNLTPQQLRGVERIILTGCGTSWHSALVGEYMIEEFARIPVCVEYASELRYRNPPIENNTLVFGITQSGETADTLAALNETKRKGHRTLALCNVVGSSIAQAADGGVYLHAGPEIGVASTKAYSSQCCVLAMLSLYFGRMRHMSFESGGRIIEELRRLPAAVEQALTCDSEVRRIASKYAEASNVLYLGRRYNFPTALEGALKLKEISYIHAEGYPAAEMKHGPIALVDKDTPSVFIMPRGTTYDKVMSNMEEVKARGGPVIAVASHEEAQIRRIADEVIMIPEVPEFLQPIVSAIPLQLLSYHIAVLRGCDVDKPRNLAKSVTVE</sequence>
<proteinExistence type="inferred from homology"/>
<dbReference type="GO" id="GO:0005975">
    <property type="term" value="P:carbohydrate metabolic process"/>
    <property type="evidence" value="ECO:0007669"/>
    <property type="project" value="UniProtKB-UniRule"/>
</dbReference>
<accession>M5S6M4</accession>
<dbReference type="CDD" id="cd00714">
    <property type="entry name" value="GFAT"/>
    <property type="match status" value="1"/>
</dbReference>
<dbReference type="GO" id="GO:0006002">
    <property type="term" value="P:fructose 6-phosphate metabolic process"/>
    <property type="evidence" value="ECO:0007669"/>
    <property type="project" value="TreeGrafter"/>
</dbReference>
<dbReference type="FunFam" id="3.40.50.10490:FF:000002">
    <property type="entry name" value="Glutamine--fructose-6-phosphate aminotransferase [isomerizing]"/>
    <property type="match status" value="1"/>
</dbReference>
<dbReference type="PANTHER" id="PTHR10937">
    <property type="entry name" value="GLUCOSAMINE--FRUCTOSE-6-PHOSPHATE AMINOTRANSFERASE, ISOMERIZING"/>
    <property type="match status" value="1"/>
</dbReference>
<dbReference type="SUPFAM" id="SSF53697">
    <property type="entry name" value="SIS domain"/>
    <property type="match status" value="1"/>
</dbReference>
<dbReference type="NCBIfam" id="NF001484">
    <property type="entry name" value="PRK00331.1"/>
    <property type="match status" value="1"/>
</dbReference>
<dbReference type="InterPro" id="IPR001347">
    <property type="entry name" value="SIS_dom"/>
</dbReference>
<evidence type="ECO:0000256" key="9">
    <source>
        <dbReference type="ARBA" id="ARBA00022962"/>
    </source>
</evidence>
<dbReference type="HAMAP" id="MF_00164">
    <property type="entry name" value="GlmS"/>
    <property type="match status" value="1"/>
</dbReference>
<protein>
    <recommendedName>
        <fullName evidence="4 10">Glutamine--fructose-6-phosphate aminotransferase [isomerizing]</fullName>
        <ecNumber evidence="3 10">2.6.1.16</ecNumber>
    </recommendedName>
    <alternativeName>
        <fullName evidence="10">D-fructose-6-phosphate amidotransferase</fullName>
    </alternativeName>
    <alternativeName>
        <fullName evidence="10">GFAT</fullName>
    </alternativeName>
    <alternativeName>
        <fullName evidence="10">Glucosamine-6-phosphate synthase</fullName>
    </alternativeName>
    <alternativeName>
        <fullName evidence="10">Hexosephosphate aminotransferase</fullName>
    </alternativeName>
    <alternativeName>
        <fullName evidence="10">L-glutamine--D-fructose-6-phosphate amidotransferase</fullName>
    </alternativeName>
</protein>
<keyword evidence="7 10" id="KW-0808">Transferase</keyword>
<evidence type="ECO:0000256" key="10">
    <source>
        <dbReference type="HAMAP-Rule" id="MF_00164"/>
    </source>
</evidence>
<dbReference type="GO" id="GO:0046349">
    <property type="term" value="P:amino sugar biosynthetic process"/>
    <property type="evidence" value="ECO:0007669"/>
    <property type="project" value="UniProtKB-ARBA"/>
</dbReference>
<feature type="active site" description="For Fru-6P isomerization activity" evidence="10">
    <location>
        <position position="729"/>
    </location>
</feature>
<dbReference type="InterPro" id="IPR046348">
    <property type="entry name" value="SIS_dom_sf"/>
</dbReference>
<keyword evidence="5 10" id="KW-0963">Cytoplasm</keyword>
<feature type="active site" description="Nucleophile; for GATase activity" evidence="10">
    <location>
        <position position="119"/>
    </location>
</feature>
<dbReference type="EC" id="2.6.1.16" evidence="3 10"/>
<dbReference type="GO" id="GO:0004360">
    <property type="term" value="F:glutamine-fructose-6-phosphate transaminase (isomerizing) activity"/>
    <property type="evidence" value="ECO:0007669"/>
    <property type="project" value="UniProtKB-UniRule"/>
</dbReference>
<evidence type="ECO:0000259" key="11">
    <source>
        <dbReference type="PROSITE" id="PS51278"/>
    </source>
</evidence>
<dbReference type="Pfam" id="PF13522">
    <property type="entry name" value="GATase_6"/>
    <property type="match status" value="1"/>
</dbReference>
<dbReference type="CDD" id="cd05009">
    <property type="entry name" value="SIS_GlmS_GlmD_2"/>
    <property type="match status" value="1"/>
</dbReference>
<dbReference type="InterPro" id="IPR017932">
    <property type="entry name" value="GATase_2_dom"/>
</dbReference>
<evidence type="ECO:0000256" key="8">
    <source>
        <dbReference type="ARBA" id="ARBA00022737"/>
    </source>
</evidence>
<feature type="domain" description="SIS" evidence="12">
    <location>
        <begin position="583"/>
        <end position="724"/>
    </location>
</feature>
<dbReference type="CDD" id="cd05008">
    <property type="entry name" value="SIS_GlmS_GlmD_1"/>
    <property type="match status" value="1"/>
</dbReference>
<dbReference type="FunFam" id="3.60.20.10:FF:000006">
    <property type="entry name" value="Glutamine--fructose-6-phosphate aminotransferase [isomerizing]"/>
    <property type="match status" value="1"/>
</dbReference>
<evidence type="ECO:0000313" key="13">
    <source>
        <dbReference type="EMBL" id="EMI27121.1"/>
    </source>
</evidence>
<evidence type="ECO:0000313" key="14">
    <source>
        <dbReference type="Proteomes" id="UP000011996"/>
    </source>
</evidence>
<evidence type="ECO:0000256" key="5">
    <source>
        <dbReference type="ARBA" id="ARBA00022490"/>
    </source>
</evidence>
<keyword evidence="9" id="KW-0315">Glutamine amidotransferase</keyword>
<evidence type="ECO:0000256" key="3">
    <source>
        <dbReference type="ARBA" id="ARBA00012916"/>
    </source>
</evidence>
<dbReference type="InterPro" id="IPR047084">
    <property type="entry name" value="GFAT_N"/>
</dbReference>
<evidence type="ECO:0000259" key="12">
    <source>
        <dbReference type="PROSITE" id="PS51464"/>
    </source>
</evidence>
<keyword evidence="8" id="KW-0677">Repeat</keyword>
<dbReference type="PROSITE" id="PS51278">
    <property type="entry name" value="GATASE_TYPE_2"/>
    <property type="match status" value="1"/>
</dbReference>